<evidence type="ECO:0000313" key="2">
    <source>
        <dbReference type="EMBL" id="QEG33437.1"/>
    </source>
</evidence>
<feature type="domain" description="3-keto-alpha-glucoside-1,2-lyase/3-keto-2-hydroxy-glucal hydratase" evidence="1">
    <location>
        <begin position="59"/>
        <end position="264"/>
    </location>
</feature>
<proteinExistence type="predicted"/>
<evidence type="ECO:0000259" key="1">
    <source>
        <dbReference type="Pfam" id="PF06439"/>
    </source>
</evidence>
<sequence>MIHGATCSKLGRNRWPTLLMATGFLSVLSFEQQSIYAEEGTSTSRNSGSIQNAFGSRAFIDGKGESWIGLEEKDFVNVNCSPDTWAWDGNLVHCTGDPIGILRSATKYTNFELVLEWCHLKSAGNSGVFIWIPAESIVDLEPNQLPAGIEIQILDHGYKVNYEKAHNTKVDWFSTHGDVFPVGTAAMKPFPPVSPNGVRSFPSKNLSHGHGTWNNYYIRCINGEIRLWVNGEEVSGGNDCVPRSGYIALESEGSPIDFRNIRIRELP</sequence>
<protein>
    <recommendedName>
        <fullName evidence="1">3-keto-alpha-glucoside-1,2-lyase/3-keto-2-hydroxy-glucal hydratase domain-containing protein</fullName>
    </recommendedName>
</protein>
<dbReference type="RefSeq" id="WP_238476626.1">
    <property type="nucleotide sequence ID" value="NZ_CP042913.1"/>
</dbReference>
<organism evidence="2 3">
    <name type="scientific">Bythopirellula goksoeyrii</name>
    <dbReference type="NCBI Taxonomy" id="1400387"/>
    <lineage>
        <taxon>Bacteria</taxon>
        <taxon>Pseudomonadati</taxon>
        <taxon>Planctomycetota</taxon>
        <taxon>Planctomycetia</taxon>
        <taxon>Pirellulales</taxon>
        <taxon>Lacipirellulaceae</taxon>
        <taxon>Bythopirellula</taxon>
    </lineage>
</organism>
<dbReference type="InterPro" id="IPR010496">
    <property type="entry name" value="AL/BT2_dom"/>
</dbReference>
<dbReference type="EMBL" id="CP042913">
    <property type="protein sequence ID" value="QEG33437.1"/>
    <property type="molecule type" value="Genomic_DNA"/>
</dbReference>
<reference evidence="2 3" key="1">
    <citation type="submission" date="2019-08" db="EMBL/GenBank/DDBJ databases">
        <title>Deep-cultivation of Planctomycetes and their phenomic and genomic characterization uncovers novel biology.</title>
        <authorList>
            <person name="Wiegand S."/>
            <person name="Jogler M."/>
            <person name="Boedeker C."/>
            <person name="Pinto D."/>
            <person name="Vollmers J."/>
            <person name="Rivas-Marin E."/>
            <person name="Kohn T."/>
            <person name="Peeters S.H."/>
            <person name="Heuer A."/>
            <person name="Rast P."/>
            <person name="Oberbeckmann S."/>
            <person name="Bunk B."/>
            <person name="Jeske O."/>
            <person name="Meyerdierks A."/>
            <person name="Storesund J.E."/>
            <person name="Kallscheuer N."/>
            <person name="Luecker S."/>
            <person name="Lage O.M."/>
            <person name="Pohl T."/>
            <person name="Merkel B.J."/>
            <person name="Hornburger P."/>
            <person name="Mueller R.-W."/>
            <person name="Bruemmer F."/>
            <person name="Labrenz M."/>
            <person name="Spormann A.M."/>
            <person name="Op den Camp H."/>
            <person name="Overmann J."/>
            <person name="Amann R."/>
            <person name="Jetten M.S.M."/>
            <person name="Mascher T."/>
            <person name="Medema M.H."/>
            <person name="Devos D.P."/>
            <person name="Kaster A.-K."/>
            <person name="Ovreas L."/>
            <person name="Rohde M."/>
            <person name="Galperin M.Y."/>
            <person name="Jogler C."/>
        </authorList>
    </citation>
    <scope>NUCLEOTIDE SEQUENCE [LARGE SCALE GENOMIC DNA]</scope>
    <source>
        <strain evidence="2 3">Pr1d</strain>
    </source>
</reference>
<dbReference type="GO" id="GO:0016787">
    <property type="term" value="F:hydrolase activity"/>
    <property type="evidence" value="ECO:0007669"/>
    <property type="project" value="InterPro"/>
</dbReference>
<dbReference type="Gene3D" id="2.60.120.560">
    <property type="entry name" value="Exo-inulinase, domain 1"/>
    <property type="match status" value="1"/>
</dbReference>
<name>A0A5B9Q392_9BACT</name>
<evidence type="ECO:0000313" key="3">
    <source>
        <dbReference type="Proteomes" id="UP000323917"/>
    </source>
</evidence>
<gene>
    <name evidence="2" type="ORF">Pr1d_07000</name>
</gene>
<dbReference type="Pfam" id="PF06439">
    <property type="entry name" value="3keto-disac_hyd"/>
    <property type="match status" value="1"/>
</dbReference>
<dbReference type="Proteomes" id="UP000323917">
    <property type="component" value="Chromosome"/>
</dbReference>
<dbReference type="KEGG" id="bgok:Pr1d_07000"/>
<keyword evidence="3" id="KW-1185">Reference proteome</keyword>
<accession>A0A5B9Q392</accession>
<dbReference type="AlphaFoldDB" id="A0A5B9Q392"/>